<dbReference type="RefSeq" id="WP_159808239.1">
    <property type="nucleotide sequence ID" value="NZ_BLJE01000003.1"/>
</dbReference>
<dbReference type="Proteomes" id="UP000436822">
    <property type="component" value="Unassembled WGS sequence"/>
</dbReference>
<dbReference type="GO" id="GO:0051536">
    <property type="term" value="F:iron-sulfur cluster binding"/>
    <property type="evidence" value="ECO:0007669"/>
    <property type="project" value="UniProtKB-KW"/>
</dbReference>
<dbReference type="Pfam" id="PF04055">
    <property type="entry name" value="Radical_SAM"/>
    <property type="match status" value="1"/>
</dbReference>
<evidence type="ECO:0000256" key="3">
    <source>
        <dbReference type="ARBA" id="ARBA00022723"/>
    </source>
</evidence>
<feature type="domain" description="Radical SAM core" evidence="6">
    <location>
        <begin position="23"/>
        <end position="254"/>
    </location>
</feature>
<keyword evidence="5" id="KW-0411">Iron-sulfur</keyword>
<dbReference type="NCBIfam" id="TIGR04261">
    <property type="entry name" value="rSAM_GlyRichRpt"/>
    <property type="match status" value="1"/>
</dbReference>
<dbReference type="SFLD" id="SFLDG01072">
    <property type="entry name" value="dehydrogenase_like"/>
    <property type="match status" value="1"/>
</dbReference>
<keyword evidence="8" id="KW-1185">Reference proteome</keyword>
<dbReference type="SUPFAM" id="SSF102114">
    <property type="entry name" value="Radical SAM enzymes"/>
    <property type="match status" value="1"/>
</dbReference>
<reference evidence="7 8" key="1">
    <citation type="submission" date="2019-12" db="EMBL/GenBank/DDBJ databases">
        <title>Litoreibacter badius sp. nov., a novel bacteriochlorophyll a-containing bacterium in the genus Litoreibacter.</title>
        <authorList>
            <person name="Kanamuro M."/>
            <person name="Takabe Y."/>
            <person name="Mori K."/>
            <person name="Takaichi S."/>
            <person name="Hanada S."/>
        </authorList>
    </citation>
    <scope>NUCLEOTIDE SEQUENCE [LARGE SCALE GENOMIC DNA]</scope>
    <source>
        <strain evidence="7 8">K6</strain>
    </source>
</reference>
<keyword evidence="2" id="KW-0949">S-adenosyl-L-methionine</keyword>
<dbReference type="CDD" id="cd01335">
    <property type="entry name" value="Radical_SAM"/>
    <property type="match status" value="1"/>
</dbReference>
<evidence type="ECO:0000313" key="8">
    <source>
        <dbReference type="Proteomes" id="UP000436822"/>
    </source>
</evidence>
<accession>A0A6N6JKI8</accession>
<evidence type="ECO:0000313" key="7">
    <source>
        <dbReference type="EMBL" id="GFE65788.1"/>
    </source>
</evidence>
<comment type="caution">
    <text evidence="7">The sequence shown here is derived from an EMBL/GenBank/DDBJ whole genome shotgun (WGS) entry which is preliminary data.</text>
</comment>
<dbReference type="Gene3D" id="3.20.20.70">
    <property type="entry name" value="Aldolase class I"/>
    <property type="match status" value="1"/>
</dbReference>
<proteinExistence type="predicted"/>
<dbReference type="GO" id="GO:0046872">
    <property type="term" value="F:metal ion binding"/>
    <property type="evidence" value="ECO:0007669"/>
    <property type="project" value="UniProtKB-KW"/>
</dbReference>
<keyword evidence="3" id="KW-0479">Metal-binding</keyword>
<dbReference type="PROSITE" id="PS51918">
    <property type="entry name" value="RADICAL_SAM"/>
    <property type="match status" value="1"/>
</dbReference>
<dbReference type="AlphaFoldDB" id="A0A6N6JKI8"/>
<evidence type="ECO:0000256" key="1">
    <source>
        <dbReference type="ARBA" id="ARBA00001966"/>
    </source>
</evidence>
<dbReference type="PANTHER" id="PTHR43273:SF8">
    <property type="entry name" value="RADICAL SAM DOMAIN PROTEIN"/>
    <property type="match status" value="1"/>
</dbReference>
<evidence type="ECO:0000256" key="2">
    <source>
        <dbReference type="ARBA" id="ARBA00022691"/>
    </source>
</evidence>
<comment type="cofactor">
    <cofactor evidence="1">
        <name>[4Fe-4S] cluster</name>
        <dbReference type="ChEBI" id="CHEBI:49883"/>
    </cofactor>
</comment>
<dbReference type="InterPro" id="IPR026357">
    <property type="entry name" value="rSAM_SPASM_GrrM_OscB"/>
</dbReference>
<dbReference type="GO" id="GO:0016491">
    <property type="term" value="F:oxidoreductase activity"/>
    <property type="evidence" value="ECO:0007669"/>
    <property type="project" value="InterPro"/>
</dbReference>
<dbReference type="OrthoDB" id="9782387at2"/>
<evidence type="ECO:0000259" key="6">
    <source>
        <dbReference type="PROSITE" id="PS51918"/>
    </source>
</evidence>
<dbReference type="EMBL" id="BLJE01000003">
    <property type="protein sequence ID" value="GFE65788.1"/>
    <property type="molecule type" value="Genomic_DNA"/>
</dbReference>
<dbReference type="InterPro" id="IPR013785">
    <property type="entry name" value="Aldolase_TIM"/>
</dbReference>
<evidence type="ECO:0000256" key="5">
    <source>
        <dbReference type="ARBA" id="ARBA00023014"/>
    </source>
</evidence>
<protein>
    <submittedName>
        <fullName evidence="7">Radical SAM protein</fullName>
    </submittedName>
</protein>
<dbReference type="InterPro" id="IPR023867">
    <property type="entry name" value="Sulphatase_maturase_rSAM"/>
</dbReference>
<dbReference type="SFLD" id="SFLDS00029">
    <property type="entry name" value="Radical_SAM"/>
    <property type="match status" value="1"/>
</dbReference>
<dbReference type="InterPro" id="IPR007197">
    <property type="entry name" value="rSAM"/>
</dbReference>
<evidence type="ECO:0000256" key="4">
    <source>
        <dbReference type="ARBA" id="ARBA00023004"/>
    </source>
</evidence>
<sequence length="402" mass="43900">MAKLEQLEQLVELAKLAKLVGRRPMPGLADIQLLVLQPTPFCNLNCTYCYLPDRSLKAQMTPETLTAVGRSIVASPFFREDSTVVWHAGEPLVLPPDWYADAIAQLEAASGRKIKRQSFQTNATLIDNNWITYFRKPGVSVGVSLDGPAFLNDQWRVGRGGQGTYDKAMDGIARLRFENIPFHIIAVVSAASLAHPEEIADALVATGAYSIGLNVEEIEGINTSSSLLGKITVSQYSDFLIRFVDRVETHQNPPRLRELDQLMQVLKTRPDRTPRRNQENTAGAIISVVVGGEISTFSPELLGTPAPDHGGFSFGNVHGLRDLGQIYFDSQFLRTLRQISAGITACQKSCAHFDLCGGGAPANKLGEHGRFDVAETAHCRLSIKTSFDALLSRIEATAPVGE</sequence>
<dbReference type="PANTHER" id="PTHR43273">
    <property type="entry name" value="ANAEROBIC SULFATASE-MATURATING ENZYME HOMOLOG ASLB-RELATED"/>
    <property type="match status" value="1"/>
</dbReference>
<dbReference type="InterPro" id="IPR058240">
    <property type="entry name" value="rSAM_sf"/>
</dbReference>
<gene>
    <name evidence="7" type="ORF">KIN_28620</name>
</gene>
<name>A0A6N6JKI8_9RHOB</name>
<organism evidence="7 8">
    <name type="scientific">Litoreibacter roseus</name>
    <dbReference type="NCBI Taxonomy" id="2601869"/>
    <lineage>
        <taxon>Bacteria</taxon>
        <taxon>Pseudomonadati</taxon>
        <taxon>Pseudomonadota</taxon>
        <taxon>Alphaproteobacteria</taxon>
        <taxon>Rhodobacterales</taxon>
        <taxon>Roseobacteraceae</taxon>
        <taxon>Litoreibacter</taxon>
    </lineage>
</organism>
<dbReference type="SFLD" id="SFLDG01386">
    <property type="entry name" value="main_SPASM_domain-containing"/>
    <property type="match status" value="1"/>
</dbReference>
<dbReference type="SFLD" id="SFLDG01067">
    <property type="entry name" value="SPASM/twitch_domain_containing"/>
    <property type="match status" value="1"/>
</dbReference>
<keyword evidence="4" id="KW-0408">Iron</keyword>